<reference evidence="3 4" key="1">
    <citation type="submission" date="2018-08" db="EMBL/GenBank/DDBJ databases">
        <title>Salinimonas sediminis sp. nov., a piezophilic bacterium isolated from a deep-sea sediment sample from the New Britain Trench.</title>
        <authorList>
            <person name="Cao J."/>
        </authorList>
    </citation>
    <scope>NUCLEOTIDE SEQUENCE [LARGE SCALE GENOMIC DNA]</scope>
    <source>
        <strain evidence="3 4">N102</strain>
    </source>
</reference>
<dbReference type="Proteomes" id="UP000262073">
    <property type="component" value="Chromosome"/>
</dbReference>
<accession>A0A346NR32</accession>
<dbReference type="InterPro" id="IPR045865">
    <property type="entry name" value="ACT-like_dom_sf"/>
</dbReference>
<dbReference type="OrthoDB" id="517867at2"/>
<organism evidence="3 4">
    <name type="scientific">Salinimonas sediminis</name>
    <dbReference type="NCBI Taxonomy" id="2303538"/>
    <lineage>
        <taxon>Bacteria</taxon>
        <taxon>Pseudomonadati</taxon>
        <taxon>Pseudomonadota</taxon>
        <taxon>Gammaproteobacteria</taxon>
        <taxon>Alteromonadales</taxon>
        <taxon>Alteromonadaceae</taxon>
        <taxon>Alteromonas/Salinimonas group</taxon>
        <taxon>Salinimonas</taxon>
    </lineage>
</organism>
<keyword evidence="4" id="KW-1185">Reference proteome</keyword>
<evidence type="ECO:0000259" key="2">
    <source>
        <dbReference type="Pfam" id="PF13840"/>
    </source>
</evidence>
<dbReference type="EMBL" id="CP031769">
    <property type="protein sequence ID" value="AXR07989.1"/>
    <property type="molecule type" value="Genomic_DNA"/>
</dbReference>
<dbReference type="PANTHER" id="PTHR39199">
    <property type="entry name" value="BLR5128 PROTEIN"/>
    <property type="match status" value="1"/>
</dbReference>
<dbReference type="Gene3D" id="3.30.2130.10">
    <property type="entry name" value="VC0802-like"/>
    <property type="match status" value="1"/>
</dbReference>
<feature type="domain" description="DUF2241" evidence="1">
    <location>
        <begin position="2"/>
        <end position="71"/>
    </location>
</feature>
<dbReference type="PANTHER" id="PTHR39199:SF1">
    <property type="entry name" value="BLR5128 PROTEIN"/>
    <property type="match status" value="1"/>
</dbReference>
<gene>
    <name evidence="3" type="ORF">D0Y50_17490</name>
</gene>
<name>A0A346NR32_9ALTE</name>
<dbReference type="RefSeq" id="WP_117318212.1">
    <property type="nucleotide sequence ID" value="NZ_CP031769.1"/>
</dbReference>
<proteinExistence type="predicted"/>
<dbReference type="AlphaFoldDB" id="A0A346NR32"/>
<dbReference type="KEGG" id="salm:D0Y50_17490"/>
<sequence length="134" mass="14143">MSGETDLSCLLRRLSPALQPGEFVFCSVDETTLARLDMACIHGLFRETQGITVIVLTSYATRMGLAGEGPFCCITCEVHSSLSAVVLTAAIATRLTAVGVSANVVAAYHHDHIFVPVSDVSLAVQTLKALSAAY</sequence>
<evidence type="ECO:0000259" key="1">
    <source>
        <dbReference type="Pfam" id="PF10000"/>
    </source>
</evidence>
<evidence type="ECO:0000313" key="3">
    <source>
        <dbReference type="EMBL" id="AXR07989.1"/>
    </source>
</evidence>
<protein>
    <submittedName>
        <fullName evidence="3">ACT domain-containing protein</fullName>
    </submittedName>
</protein>
<dbReference type="InterPro" id="IPR018717">
    <property type="entry name" value="DUF2241"/>
</dbReference>
<dbReference type="InterPro" id="IPR027795">
    <property type="entry name" value="CASTOR_ACT_dom"/>
</dbReference>
<dbReference type="SUPFAM" id="SSF55021">
    <property type="entry name" value="ACT-like"/>
    <property type="match status" value="2"/>
</dbReference>
<evidence type="ECO:0000313" key="4">
    <source>
        <dbReference type="Proteomes" id="UP000262073"/>
    </source>
</evidence>
<dbReference type="Pfam" id="PF13840">
    <property type="entry name" value="ACT_7"/>
    <property type="match status" value="1"/>
</dbReference>
<dbReference type="Pfam" id="PF10000">
    <property type="entry name" value="ACT_3"/>
    <property type="match status" value="1"/>
</dbReference>
<feature type="domain" description="CASTOR ACT" evidence="2">
    <location>
        <begin position="73"/>
        <end position="128"/>
    </location>
</feature>